<keyword evidence="6 8" id="KW-0472">Membrane</keyword>
<dbReference type="GO" id="GO:0005254">
    <property type="term" value="F:chloride channel activity"/>
    <property type="evidence" value="ECO:0007669"/>
    <property type="project" value="TreeGrafter"/>
</dbReference>
<proteinExistence type="inferred from homology"/>
<feature type="transmembrane region" description="Helical" evidence="8">
    <location>
        <begin position="527"/>
        <end position="549"/>
    </location>
</feature>
<feature type="transmembrane region" description="Helical" evidence="8">
    <location>
        <begin position="705"/>
        <end position="729"/>
    </location>
</feature>
<dbReference type="InterPro" id="IPR049452">
    <property type="entry name" value="Anoctamin_TM"/>
</dbReference>
<dbReference type="PANTHER" id="PTHR12308">
    <property type="entry name" value="ANOCTAMIN"/>
    <property type="match status" value="1"/>
</dbReference>
<evidence type="ECO:0000256" key="8">
    <source>
        <dbReference type="RuleBase" id="RU280814"/>
    </source>
</evidence>
<evidence type="ECO:0000256" key="6">
    <source>
        <dbReference type="ARBA" id="ARBA00023136"/>
    </source>
</evidence>
<feature type="transmembrane region" description="Helical" evidence="8">
    <location>
        <begin position="363"/>
        <end position="382"/>
    </location>
</feature>
<keyword evidence="5 8" id="KW-1133">Transmembrane helix</keyword>
<evidence type="ECO:0000313" key="12">
    <source>
        <dbReference type="Proteomes" id="UP000694424"/>
    </source>
</evidence>
<dbReference type="GO" id="GO:0005886">
    <property type="term" value="C:plasma membrane"/>
    <property type="evidence" value="ECO:0007669"/>
    <property type="project" value="UniProtKB-SubCell"/>
</dbReference>
<comment type="subcellular location">
    <subcellularLocation>
        <location evidence="1">Cell membrane</location>
        <topology evidence="1">Multi-pass membrane protein</topology>
    </subcellularLocation>
    <subcellularLocation>
        <location evidence="8">Membrane</location>
        <topology evidence="8">Multi-pass membrane protein</topology>
    </subcellularLocation>
</comment>
<dbReference type="Pfam" id="PF04547">
    <property type="entry name" value="Anoctamin"/>
    <property type="match status" value="1"/>
</dbReference>
<comment type="similarity">
    <text evidence="2 8">Belongs to the anoctamin family.</text>
</comment>
<organism evidence="11 12">
    <name type="scientific">Apteryx owenii</name>
    <name type="common">Little spotted kiwi</name>
    <dbReference type="NCBI Taxonomy" id="8824"/>
    <lineage>
        <taxon>Eukaryota</taxon>
        <taxon>Metazoa</taxon>
        <taxon>Chordata</taxon>
        <taxon>Craniata</taxon>
        <taxon>Vertebrata</taxon>
        <taxon>Euteleostomi</taxon>
        <taxon>Archelosauria</taxon>
        <taxon>Archosauria</taxon>
        <taxon>Dinosauria</taxon>
        <taxon>Saurischia</taxon>
        <taxon>Theropoda</taxon>
        <taxon>Coelurosauria</taxon>
        <taxon>Aves</taxon>
        <taxon>Palaeognathae</taxon>
        <taxon>Apterygiformes</taxon>
        <taxon>Apterygidae</taxon>
        <taxon>Apteryx</taxon>
    </lineage>
</organism>
<protein>
    <recommendedName>
        <fullName evidence="8">Anoctamin</fullName>
    </recommendedName>
</protein>
<reference evidence="11" key="1">
    <citation type="submission" date="2025-08" db="UniProtKB">
        <authorList>
            <consortium name="Ensembl"/>
        </authorList>
    </citation>
    <scope>IDENTIFICATION</scope>
</reference>
<sequence length="871" mass="100613">MPGPVIALNPVLVVQEMDKKDGDGSGNPACHPAQPWCGHELHFLAADFVLVWETVPRELIKRKDSSENKGLRERSAIIHKTWRKKFLDKLLDAGIHMEKVPGDLTSVVHYLLLSAPWSVLCYYAEELQLRLPLQALPNQASNWSDRVLGRLGIRNMMVEEVPNLPLDYYTCQFKVNKLQWFLGSDKQDTFFSTTQRQQILYEILATTQYGCSKEREVGVDWLLSENVFTAAFPLHDGPFKVPPEEPAPSSLNQRQILFQYWANWRKWYKYQPLDHIRKYFGEKVAFYFAWLGFYTGWLLPAAVVGTMVFIAGISLMFDDIPSQEICESKEQYRMCPLCKSCPYWQLSSICKTFKAGRLFDHGGTIFFSIFMSLWAVMFLEYWKRMNASLAHRWDCSDFEDIEERPRPQFTAMAPMTKINPITGAEEPYFPKRSRCHRILAGSMVIIMMIAIVVMFVVSVILYRVVVAILLSSSGYFRFVASASRIASITGSVVNLFFILILSKIYISLAHFLTKWEMHRTQTKYEDAFIFKVFVFQFVNFYSSPIYIAFFKGKFVGYPGNYVNFLGVRNEECSPGGCLIELAQELLIIMVGKQIINNMQEVVIPKLKCWWHKHRLDSSKKPDKEGESVQAKEAPWEKNYQLLVFEGLFDEYLEMVMQFGFITIFVAACPLAPLFALLNNWVEIRLDAQKFVCDYRRPVAERAQGIGIWFYILEVITHLAVISNAFLIAFTSDFLPRTYYEYVYDSSLRGYVNFTLAYAPWDFMLHNNTTCRYRAFRDQDGNLSLTYWHLLAIRLGFIIVFEHVVFFIARIIELLVPDIPESVEVKVKRERYLAKEALAENKVRCPTLSTATPQGTQDSSRCSPGVLLWMAG</sequence>
<keyword evidence="7" id="KW-0325">Glycoprotein</keyword>
<dbReference type="AlphaFoldDB" id="A0A8B9P700"/>
<evidence type="ECO:0000313" key="11">
    <source>
        <dbReference type="Ensembl" id="ENSAOWP00000006166.1"/>
    </source>
</evidence>
<dbReference type="Proteomes" id="UP000694424">
    <property type="component" value="Unplaced"/>
</dbReference>
<feature type="transmembrane region" description="Helical" evidence="8">
    <location>
        <begin position="786"/>
        <end position="808"/>
    </location>
</feature>
<evidence type="ECO:0000256" key="1">
    <source>
        <dbReference type="ARBA" id="ARBA00004651"/>
    </source>
</evidence>
<dbReference type="InterPro" id="IPR007632">
    <property type="entry name" value="Anoctamin"/>
</dbReference>
<feature type="transmembrane region" description="Helical" evidence="8">
    <location>
        <begin position="654"/>
        <end position="677"/>
    </location>
</feature>
<evidence type="ECO:0000256" key="3">
    <source>
        <dbReference type="ARBA" id="ARBA00022475"/>
    </source>
</evidence>
<accession>A0A8B9P700</accession>
<reference evidence="11" key="2">
    <citation type="submission" date="2025-09" db="UniProtKB">
        <authorList>
            <consortium name="Ensembl"/>
        </authorList>
    </citation>
    <scope>IDENTIFICATION</scope>
</reference>
<evidence type="ECO:0000259" key="9">
    <source>
        <dbReference type="Pfam" id="PF04547"/>
    </source>
</evidence>
<dbReference type="PANTHER" id="PTHR12308:SF22">
    <property type="entry name" value="ANOCTAMIN-7"/>
    <property type="match status" value="1"/>
</dbReference>
<evidence type="ECO:0000256" key="5">
    <source>
        <dbReference type="ARBA" id="ARBA00022989"/>
    </source>
</evidence>
<evidence type="ECO:0000256" key="4">
    <source>
        <dbReference type="ARBA" id="ARBA00022692"/>
    </source>
</evidence>
<feature type="domain" description="Anoctamin transmembrane" evidence="9">
    <location>
        <begin position="276"/>
        <end position="829"/>
    </location>
</feature>
<keyword evidence="3" id="KW-1003">Cell membrane</keyword>
<name>A0A8B9P700_APTOW</name>
<feature type="transmembrane region" description="Helical" evidence="8">
    <location>
        <begin position="485"/>
        <end position="506"/>
    </location>
</feature>
<feature type="domain" description="Anoctamin dimerisation" evidence="10">
    <location>
        <begin position="47"/>
        <end position="273"/>
    </location>
</feature>
<keyword evidence="12" id="KW-1185">Reference proteome</keyword>
<feature type="transmembrane region" description="Helical" evidence="8">
    <location>
        <begin position="438"/>
        <end position="465"/>
    </location>
</feature>
<evidence type="ECO:0000256" key="2">
    <source>
        <dbReference type="ARBA" id="ARBA00009671"/>
    </source>
</evidence>
<dbReference type="GO" id="GO:0061588">
    <property type="term" value="P:calcium activated phospholipid scrambling"/>
    <property type="evidence" value="ECO:0007669"/>
    <property type="project" value="TreeGrafter"/>
</dbReference>
<feature type="transmembrane region" description="Helical" evidence="8">
    <location>
        <begin position="284"/>
        <end position="313"/>
    </location>
</feature>
<keyword evidence="4 8" id="KW-0812">Transmembrane</keyword>
<dbReference type="InterPro" id="IPR032394">
    <property type="entry name" value="Anoct_dimer"/>
</dbReference>
<evidence type="ECO:0000259" key="10">
    <source>
        <dbReference type="Pfam" id="PF16178"/>
    </source>
</evidence>
<dbReference type="GO" id="GO:0046983">
    <property type="term" value="F:protein dimerization activity"/>
    <property type="evidence" value="ECO:0007669"/>
    <property type="project" value="InterPro"/>
</dbReference>
<dbReference type="Ensembl" id="ENSAOWT00000006987.1">
    <property type="protein sequence ID" value="ENSAOWP00000006166.1"/>
    <property type="gene ID" value="ENSAOWG00000004224.1"/>
</dbReference>
<evidence type="ECO:0000256" key="7">
    <source>
        <dbReference type="ARBA" id="ARBA00023180"/>
    </source>
</evidence>
<dbReference type="Pfam" id="PF16178">
    <property type="entry name" value="Anoct_dimer"/>
    <property type="match status" value="1"/>
</dbReference>